<feature type="domain" description="Peptidase M13 N-terminal" evidence="1">
    <location>
        <begin position="5"/>
        <end position="157"/>
    </location>
</feature>
<dbReference type="SUPFAM" id="SSF55486">
    <property type="entry name" value="Metalloproteases ('zincins'), catalytic domain"/>
    <property type="match status" value="1"/>
</dbReference>
<dbReference type="EMBL" id="AMQM01009553">
    <property type="status" value="NOT_ANNOTATED_CDS"/>
    <property type="molecule type" value="Genomic_DNA"/>
</dbReference>
<dbReference type="KEGG" id="hro:HELRODRAFT_184277"/>
<dbReference type="GO" id="GO:0006508">
    <property type="term" value="P:proteolysis"/>
    <property type="evidence" value="ECO:0007669"/>
    <property type="project" value="InterPro"/>
</dbReference>
<dbReference type="Gene3D" id="3.40.390.10">
    <property type="entry name" value="Collagenase (Catalytic Domain)"/>
    <property type="match status" value="1"/>
</dbReference>
<reference evidence="4" key="1">
    <citation type="submission" date="2012-12" db="EMBL/GenBank/DDBJ databases">
        <authorList>
            <person name="Hellsten U."/>
            <person name="Grimwood J."/>
            <person name="Chapman J.A."/>
            <person name="Shapiro H."/>
            <person name="Aerts A."/>
            <person name="Otillar R.P."/>
            <person name="Terry A.Y."/>
            <person name="Boore J.L."/>
            <person name="Simakov O."/>
            <person name="Marletaz F."/>
            <person name="Cho S.-J."/>
            <person name="Edsinger-Gonzales E."/>
            <person name="Havlak P."/>
            <person name="Kuo D.-H."/>
            <person name="Larsson T."/>
            <person name="Lv J."/>
            <person name="Arendt D."/>
            <person name="Savage R."/>
            <person name="Osoegawa K."/>
            <person name="de Jong P."/>
            <person name="Lindberg D.R."/>
            <person name="Seaver E.C."/>
            <person name="Weisblat D.A."/>
            <person name="Putnam N.H."/>
            <person name="Grigoriev I.V."/>
            <person name="Rokhsar D.S."/>
        </authorList>
    </citation>
    <scope>NUCLEOTIDE SEQUENCE</scope>
</reference>
<reference evidence="2 4" key="2">
    <citation type="journal article" date="2013" name="Nature">
        <title>Insights into bilaterian evolution from three spiralian genomes.</title>
        <authorList>
            <person name="Simakov O."/>
            <person name="Marletaz F."/>
            <person name="Cho S.J."/>
            <person name="Edsinger-Gonzales E."/>
            <person name="Havlak P."/>
            <person name="Hellsten U."/>
            <person name="Kuo D.H."/>
            <person name="Larsson T."/>
            <person name="Lv J."/>
            <person name="Arendt D."/>
            <person name="Savage R."/>
            <person name="Osoegawa K."/>
            <person name="de Jong P."/>
            <person name="Grimwood J."/>
            <person name="Chapman J.A."/>
            <person name="Shapiro H."/>
            <person name="Aerts A."/>
            <person name="Otillar R.P."/>
            <person name="Terry A.Y."/>
            <person name="Boore J.L."/>
            <person name="Grigoriev I.V."/>
            <person name="Lindberg D.R."/>
            <person name="Seaver E.C."/>
            <person name="Weisblat D.A."/>
            <person name="Putnam N.H."/>
            <person name="Rokhsar D.S."/>
        </authorList>
    </citation>
    <scope>NUCLEOTIDE SEQUENCE</scope>
</reference>
<evidence type="ECO:0000259" key="1">
    <source>
        <dbReference type="Pfam" id="PF05649"/>
    </source>
</evidence>
<evidence type="ECO:0000313" key="4">
    <source>
        <dbReference type="Proteomes" id="UP000015101"/>
    </source>
</evidence>
<gene>
    <name evidence="3" type="primary">20209466</name>
    <name evidence="2" type="ORF">HELRODRAFT_184277</name>
</gene>
<dbReference type="HOGENOM" id="CLU_1379487_0_0_1"/>
<keyword evidence="4" id="KW-1185">Reference proteome</keyword>
<dbReference type="Gene3D" id="1.10.1380.10">
    <property type="entry name" value="Neutral endopeptidase , domain2"/>
    <property type="match status" value="1"/>
</dbReference>
<protein>
    <recommendedName>
        <fullName evidence="1">Peptidase M13 N-terminal domain-containing protein</fullName>
    </recommendedName>
</protein>
<dbReference type="CTD" id="20209466"/>
<dbReference type="InterPro" id="IPR042089">
    <property type="entry name" value="Peptidase_M13_dom_2"/>
</dbReference>
<dbReference type="Pfam" id="PF05649">
    <property type="entry name" value="Peptidase_M13_N"/>
    <property type="match status" value="1"/>
</dbReference>
<accession>T1FKW7</accession>
<dbReference type="GeneID" id="20209466"/>
<dbReference type="Proteomes" id="UP000015101">
    <property type="component" value="Unassembled WGS sequence"/>
</dbReference>
<reference evidence="3" key="3">
    <citation type="submission" date="2015-06" db="UniProtKB">
        <authorList>
            <consortium name="EnsemblMetazoa"/>
        </authorList>
    </citation>
    <scope>IDENTIFICATION</scope>
</reference>
<evidence type="ECO:0000313" key="3">
    <source>
        <dbReference type="EnsemblMetazoa" id="HelroP184277"/>
    </source>
</evidence>
<dbReference type="EMBL" id="KB096613">
    <property type="protein sequence ID" value="ESO03509.1"/>
    <property type="molecule type" value="Genomic_DNA"/>
</dbReference>
<name>T1FKW7_HELRO</name>
<dbReference type="InterPro" id="IPR024079">
    <property type="entry name" value="MetalloPept_cat_dom_sf"/>
</dbReference>
<dbReference type="InterPro" id="IPR008753">
    <property type="entry name" value="Peptidase_M13_N"/>
</dbReference>
<evidence type="ECO:0000313" key="2">
    <source>
        <dbReference type="EMBL" id="ESO03509.1"/>
    </source>
</evidence>
<dbReference type="EnsemblMetazoa" id="HelroT184277">
    <property type="protein sequence ID" value="HelroP184277"/>
    <property type="gene ID" value="HelroG184277"/>
</dbReference>
<organism evidence="3 4">
    <name type="scientific">Helobdella robusta</name>
    <name type="common">Californian leech</name>
    <dbReference type="NCBI Taxonomy" id="6412"/>
    <lineage>
        <taxon>Eukaryota</taxon>
        <taxon>Metazoa</taxon>
        <taxon>Spiralia</taxon>
        <taxon>Lophotrochozoa</taxon>
        <taxon>Annelida</taxon>
        <taxon>Clitellata</taxon>
        <taxon>Hirudinea</taxon>
        <taxon>Rhynchobdellida</taxon>
        <taxon>Glossiphoniidae</taxon>
        <taxon>Helobdella</taxon>
    </lineage>
</organism>
<dbReference type="AlphaFoldDB" id="T1FKW7"/>
<sequence>MGMSCEDYFVHTCGKWNSKIFNNTDYLKMFFVDQLEFINQKVQTLLDSRRENSKLLYMRHINSFYVSCLNPDESDYKLDVVLDKLLEITSFPKQEILPSSSSLSSPPLIESILAQIKKIFDVDVFFKLSVKPMNRRSSVNQIILGPNRRILQADQLFDMDLTSPFMEGILERYSLTAETLQRVKQLHRTLLDVTSKLF</sequence>
<dbReference type="RefSeq" id="XP_009018394.1">
    <property type="nucleotide sequence ID" value="XM_009020146.1"/>
</dbReference>
<dbReference type="InParanoid" id="T1FKW7"/>
<dbReference type="GO" id="GO:0008237">
    <property type="term" value="F:metallopeptidase activity"/>
    <property type="evidence" value="ECO:0007669"/>
    <property type="project" value="InterPro"/>
</dbReference>
<proteinExistence type="predicted"/>